<name>G4YGI9_PHYSP</name>
<dbReference type="KEGG" id="psoj:PHYSODRAFT_308319"/>
<dbReference type="EMBL" id="JH159151">
    <property type="protein sequence ID" value="EGZ26524.1"/>
    <property type="molecule type" value="Genomic_DNA"/>
</dbReference>
<sequence length="112" mass="12189">MDQAATALGISRSRGVVYINQKLDVLSAMSNTFVVMPSEHEVNAIEDGVFAIAGFPGTIDAVNGTLIRIARRHDFEGWYCRKNYPAFNVQAIVGHCGLFRSISIRSGSNNGQ</sequence>
<accession>G4YGI9</accession>
<dbReference type="RefSeq" id="XP_009513799.1">
    <property type="nucleotide sequence ID" value="XM_009515504.1"/>
</dbReference>
<dbReference type="AlphaFoldDB" id="G4YGI9"/>
<dbReference type="GeneID" id="20643025"/>
<gene>
    <name evidence="1" type="ORF">PHYSODRAFT_308319</name>
</gene>
<keyword evidence="2" id="KW-1185">Reference proteome</keyword>
<reference evidence="1 2" key="1">
    <citation type="journal article" date="2006" name="Science">
        <title>Phytophthora genome sequences uncover evolutionary origins and mechanisms of pathogenesis.</title>
        <authorList>
            <person name="Tyler B.M."/>
            <person name="Tripathy S."/>
            <person name="Zhang X."/>
            <person name="Dehal P."/>
            <person name="Jiang R.H."/>
            <person name="Aerts A."/>
            <person name="Arredondo F.D."/>
            <person name="Baxter L."/>
            <person name="Bensasson D."/>
            <person name="Beynon J.L."/>
            <person name="Chapman J."/>
            <person name="Damasceno C.M."/>
            <person name="Dorrance A.E."/>
            <person name="Dou D."/>
            <person name="Dickerman A.W."/>
            <person name="Dubchak I.L."/>
            <person name="Garbelotto M."/>
            <person name="Gijzen M."/>
            <person name="Gordon S.G."/>
            <person name="Govers F."/>
            <person name="Grunwald N.J."/>
            <person name="Huang W."/>
            <person name="Ivors K.L."/>
            <person name="Jones R.W."/>
            <person name="Kamoun S."/>
            <person name="Krampis K."/>
            <person name="Lamour K.H."/>
            <person name="Lee M.K."/>
            <person name="McDonald W.H."/>
            <person name="Medina M."/>
            <person name="Meijer H.J."/>
            <person name="Nordberg E.K."/>
            <person name="Maclean D.J."/>
            <person name="Ospina-Giraldo M.D."/>
            <person name="Morris P.F."/>
            <person name="Phuntumart V."/>
            <person name="Putnam N.H."/>
            <person name="Rash S."/>
            <person name="Rose J.K."/>
            <person name="Sakihama Y."/>
            <person name="Salamov A.A."/>
            <person name="Savidor A."/>
            <person name="Scheuring C.F."/>
            <person name="Smith B.M."/>
            <person name="Sobral B.W."/>
            <person name="Terry A."/>
            <person name="Torto-Alalibo T.A."/>
            <person name="Win J."/>
            <person name="Xu Z."/>
            <person name="Zhang H."/>
            <person name="Grigoriev I.V."/>
            <person name="Rokhsar D.S."/>
            <person name="Boore J.L."/>
        </authorList>
    </citation>
    <scope>NUCLEOTIDE SEQUENCE [LARGE SCALE GENOMIC DNA]</scope>
    <source>
        <strain evidence="1 2">P6497</strain>
    </source>
</reference>
<protein>
    <recommendedName>
        <fullName evidence="3">DDE Tnp4 domain-containing protein</fullName>
    </recommendedName>
</protein>
<proteinExistence type="predicted"/>
<dbReference type="InParanoid" id="G4YGI9"/>
<dbReference type="Proteomes" id="UP000002640">
    <property type="component" value="Unassembled WGS sequence"/>
</dbReference>
<organism evidence="1 2">
    <name type="scientific">Phytophthora sojae (strain P6497)</name>
    <name type="common">Soybean stem and root rot agent</name>
    <name type="synonym">Phytophthora megasperma f. sp. glycines</name>
    <dbReference type="NCBI Taxonomy" id="1094619"/>
    <lineage>
        <taxon>Eukaryota</taxon>
        <taxon>Sar</taxon>
        <taxon>Stramenopiles</taxon>
        <taxon>Oomycota</taxon>
        <taxon>Peronosporomycetes</taxon>
        <taxon>Peronosporales</taxon>
        <taxon>Peronosporaceae</taxon>
        <taxon>Phytophthora</taxon>
    </lineage>
</organism>
<evidence type="ECO:0000313" key="2">
    <source>
        <dbReference type="Proteomes" id="UP000002640"/>
    </source>
</evidence>
<evidence type="ECO:0000313" key="1">
    <source>
        <dbReference type="EMBL" id="EGZ26524.1"/>
    </source>
</evidence>
<evidence type="ECO:0008006" key="3">
    <source>
        <dbReference type="Google" id="ProtNLM"/>
    </source>
</evidence>